<dbReference type="HOGENOM" id="CLU_1459007_0_0_4"/>
<dbReference type="KEGG" id="reu:Reut_A0467"/>
<evidence type="ECO:0000256" key="1">
    <source>
        <dbReference type="SAM" id="MobiDB-lite"/>
    </source>
</evidence>
<dbReference type="EMBL" id="CP000090">
    <property type="protein sequence ID" value="AAZ59849.1"/>
    <property type="molecule type" value="Genomic_DNA"/>
</dbReference>
<reference evidence="2" key="1">
    <citation type="submission" date="2005-08" db="EMBL/GenBank/DDBJ databases">
        <title>Complete sequence of Chromosome1 of Ralstonia eutropha JMP134.</title>
        <authorList>
            <person name="Copeland A."/>
            <person name="Lucas S."/>
            <person name="Lapidus A."/>
            <person name="Barry K."/>
            <person name="Detter J.C."/>
            <person name="Glavina T."/>
            <person name="Hammon N."/>
            <person name="Israni S."/>
            <person name="Pitluck S."/>
            <person name="Goltsman E."/>
            <person name="Martinez M."/>
            <person name="Schmutz J."/>
            <person name="Larimer F."/>
            <person name="Land M."/>
            <person name="Lykidis A."/>
            <person name="Richardson P."/>
        </authorList>
    </citation>
    <scope>NUCLEOTIDE SEQUENCE</scope>
    <source>
        <strain evidence="2">JMP134</strain>
    </source>
</reference>
<protein>
    <submittedName>
        <fullName evidence="2">Uncharacterized protein</fullName>
    </submittedName>
</protein>
<gene>
    <name evidence="2" type="ordered locus">Reut_A0467</name>
</gene>
<evidence type="ECO:0000313" key="2">
    <source>
        <dbReference type="EMBL" id="AAZ59849.1"/>
    </source>
</evidence>
<name>Q475T4_CUPPJ</name>
<feature type="compositionally biased region" description="Basic residues" evidence="1">
    <location>
        <begin position="50"/>
        <end position="61"/>
    </location>
</feature>
<feature type="region of interest" description="Disordered" evidence="1">
    <location>
        <begin position="50"/>
        <end position="75"/>
    </location>
</feature>
<proteinExistence type="predicted"/>
<sequence>MQINSLISKGNEDFLVGRRPSHDVESHFAVQISLASGITPCIIPIIERRRRQRARVRKRSPRPSSPHRPQEHRRSPSVSSTLLLWWIQTQAKPPGFFFAPVWRVHRKPRYLHISVRVVANLTKSLDFACVQLAYDSIIYGFSAMPAEREAGRACEDKQEGQVHRIGRRDLQGRVQAFASQYRAVL</sequence>
<dbReference type="STRING" id="264198.Reut_A0467"/>
<organism evidence="2">
    <name type="scientific">Cupriavidus pinatubonensis (strain JMP 134 / LMG 1197)</name>
    <name type="common">Cupriavidus necator (strain JMP 134)</name>
    <dbReference type="NCBI Taxonomy" id="264198"/>
    <lineage>
        <taxon>Bacteria</taxon>
        <taxon>Pseudomonadati</taxon>
        <taxon>Pseudomonadota</taxon>
        <taxon>Betaproteobacteria</taxon>
        <taxon>Burkholderiales</taxon>
        <taxon>Burkholderiaceae</taxon>
        <taxon>Cupriavidus</taxon>
    </lineage>
</organism>
<dbReference type="AlphaFoldDB" id="Q475T4"/>
<accession>Q475T4</accession>